<dbReference type="VEuPathDB" id="FungiDB:yc1106_05195"/>
<evidence type="ECO:0000256" key="1">
    <source>
        <dbReference type="SAM" id="MobiDB-lite"/>
    </source>
</evidence>
<evidence type="ECO:0000313" key="2">
    <source>
        <dbReference type="EMBL" id="USP77921.1"/>
    </source>
</evidence>
<feature type="region of interest" description="Disordered" evidence="1">
    <location>
        <begin position="20"/>
        <end position="51"/>
    </location>
</feature>
<proteinExistence type="predicted"/>
<name>A0A9Q8Z7P0_CURCL</name>
<dbReference type="AlphaFoldDB" id="A0A9Q8Z7P0"/>
<sequence>MIDSMNNFIPDSLGINDVMNESLPSGAPTIENQEHRSNSSISEQDSFAPHPAGRKTIELDQQGLKARLEYLDKLLAVSQAVTEITRIQVKKNPENIRAAADLNIRHTITIRMAIKELADDIGLEMTQSKFERDQLPEFQLEIQKGFPLTKVLGKESEPLEPGALDEKLEWDINCGVAVKIPEHNKPKTTNLLVKPMSILNKLSSTSNTSRDNTATTTRAVRPSQLTKTALVRDHKAVRWEKFRDREDIYYVLEATKQAKDESAKKSKTISDGHIIPESAITEKHGIPVPESMKAWKCKSFHLIRDGAGLDAYMDSAYKTCVLCEKSRGKDTSSHGVTMDFGFSTTMVVLQIRKDVQRNGATLVWAGATRSTRIKDKTGGCITLVQGDVIREDLDKIPRKQVLGRYPADLEDIEKPKKRVRLSTGNEHVGEADDSVLKAWAS</sequence>
<keyword evidence="3" id="KW-1185">Reference proteome</keyword>
<organism evidence="2 3">
    <name type="scientific">Curvularia clavata</name>
    <dbReference type="NCBI Taxonomy" id="95742"/>
    <lineage>
        <taxon>Eukaryota</taxon>
        <taxon>Fungi</taxon>
        <taxon>Dikarya</taxon>
        <taxon>Ascomycota</taxon>
        <taxon>Pezizomycotina</taxon>
        <taxon>Dothideomycetes</taxon>
        <taxon>Pleosporomycetidae</taxon>
        <taxon>Pleosporales</taxon>
        <taxon>Pleosporineae</taxon>
        <taxon>Pleosporaceae</taxon>
        <taxon>Curvularia</taxon>
    </lineage>
</organism>
<dbReference type="Proteomes" id="UP001056012">
    <property type="component" value="Chromosome 3"/>
</dbReference>
<dbReference type="OrthoDB" id="10666993at2759"/>
<protein>
    <submittedName>
        <fullName evidence="2">Uncharacterized protein</fullName>
    </submittedName>
</protein>
<evidence type="ECO:0000313" key="3">
    <source>
        <dbReference type="Proteomes" id="UP001056012"/>
    </source>
</evidence>
<accession>A0A9Q8Z7P0</accession>
<gene>
    <name evidence="2" type="ORF">yc1106_05195</name>
</gene>
<reference evidence="2" key="1">
    <citation type="submission" date="2021-12" db="EMBL/GenBank/DDBJ databases">
        <title>Curvularia clavata genome.</title>
        <authorList>
            <person name="Cao Y."/>
        </authorList>
    </citation>
    <scope>NUCLEOTIDE SEQUENCE</scope>
    <source>
        <strain evidence="2">Yc1106</strain>
    </source>
</reference>
<dbReference type="EMBL" id="CP089276">
    <property type="protein sequence ID" value="USP77921.1"/>
    <property type="molecule type" value="Genomic_DNA"/>
</dbReference>